<comment type="caution">
    <text evidence="2">The sequence shown here is derived from an EMBL/GenBank/DDBJ whole genome shotgun (WGS) entry which is preliminary data.</text>
</comment>
<keyword evidence="1" id="KW-0812">Transmembrane</keyword>
<evidence type="ECO:0000256" key="1">
    <source>
        <dbReference type="SAM" id="Phobius"/>
    </source>
</evidence>
<evidence type="ECO:0000313" key="2">
    <source>
        <dbReference type="EMBL" id="PFV10086.1"/>
    </source>
</evidence>
<organism evidence="2 3">
    <name type="scientific">Bacillus cereus</name>
    <dbReference type="NCBI Taxonomy" id="1396"/>
    <lineage>
        <taxon>Bacteria</taxon>
        <taxon>Bacillati</taxon>
        <taxon>Bacillota</taxon>
        <taxon>Bacilli</taxon>
        <taxon>Bacillales</taxon>
        <taxon>Bacillaceae</taxon>
        <taxon>Bacillus</taxon>
        <taxon>Bacillus cereus group</taxon>
    </lineage>
</organism>
<protein>
    <submittedName>
        <fullName evidence="2">Uncharacterized protein</fullName>
    </submittedName>
</protein>
<keyword evidence="1" id="KW-1133">Transmembrane helix</keyword>
<feature type="transmembrane region" description="Helical" evidence="1">
    <location>
        <begin position="47"/>
        <end position="67"/>
    </location>
</feature>
<gene>
    <name evidence="2" type="ORF">COK98_04235</name>
</gene>
<accession>A0A9X7BF54</accession>
<evidence type="ECO:0000313" key="3">
    <source>
        <dbReference type="Proteomes" id="UP000226257"/>
    </source>
</evidence>
<dbReference type="Proteomes" id="UP000226257">
    <property type="component" value="Unassembled WGS sequence"/>
</dbReference>
<keyword evidence="1" id="KW-0472">Membrane</keyword>
<proteinExistence type="predicted"/>
<dbReference type="EMBL" id="NVDQ01000010">
    <property type="protein sequence ID" value="PFV10086.1"/>
    <property type="molecule type" value="Genomic_DNA"/>
</dbReference>
<sequence length="68" mass="8263">MRGRKKDVLLLKIRGKEGCWIELSTSLSIYDNRCFFACNEEKIKDLFSLYFIFELHVIIWKNIFLIFR</sequence>
<name>A0A9X7BF54_BACCE</name>
<dbReference type="AlphaFoldDB" id="A0A9X7BF54"/>
<reference evidence="2 3" key="1">
    <citation type="submission" date="2017-09" db="EMBL/GenBank/DDBJ databases">
        <title>Large-scale bioinformatics analysis of Bacillus genomes uncovers conserved roles of natural products in bacterial physiology.</title>
        <authorList>
            <consortium name="Agbiome Team Llc"/>
            <person name="Bleich R.M."/>
            <person name="Grubbs K.J."/>
            <person name="Santa Maria K.C."/>
            <person name="Allen S.E."/>
            <person name="Farag S."/>
            <person name="Shank E.A."/>
            <person name="Bowers A."/>
        </authorList>
    </citation>
    <scope>NUCLEOTIDE SEQUENCE [LARGE SCALE GENOMIC DNA]</scope>
    <source>
        <strain evidence="2 3">AFS060282</strain>
    </source>
</reference>